<dbReference type="Gene3D" id="1.10.533.10">
    <property type="entry name" value="Death Domain, Fas"/>
    <property type="match status" value="1"/>
</dbReference>
<dbReference type="InterPro" id="IPR011029">
    <property type="entry name" value="DEATH-like_dom_sf"/>
</dbReference>
<reference evidence="3" key="1">
    <citation type="journal article" date="2014" name="PLoS ONE">
        <title>Transcriptome-Based Identification of ABC Transporters in the Western Tarnished Plant Bug Lygus hesperus.</title>
        <authorList>
            <person name="Hull J.J."/>
            <person name="Chaney K."/>
            <person name="Geib S.M."/>
            <person name="Fabrick J.A."/>
            <person name="Brent C.S."/>
            <person name="Walsh D."/>
            <person name="Lavine L.C."/>
        </authorList>
    </citation>
    <scope>NUCLEOTIDE SEQUENCE</scope>
</reference>
<feature type="compositionally biased region" description="Basic and acidic residues" evidence="1">
    <location>
        <begin position="745"/>
        <end position="757"/>
    </location>
</feature>
<dbReference type="InterPro" id="IPR000488">
    <property type="entry name" value="Death_dom"/>
</dbReference>
<dbReference type="InterPro" id="IPR021861">
    <property type="entry name" value="THO_THOC1"/>
</dbReference>
<dbReference type="PANTHER" id="PTHR13265">
    <property type="entry name" value="THO COMPLEX SUBUNIT 1"/>
    <property type="match status" value="1"/>
</dbReference>
<feature type="region of interest" description="Disordered" evidence="1">
    <location>
        <begin position="630"/>
        <end position="762"/>
    </location>
</feature>
<feature type="domain" description="Death" evidence="2">
    <location>
        <begin position="776"/>
        <end position="840"/>
    </location>
</feature>
<gene>
    <name evidence="3" type="primary">Thoc1_2</name>
    <name evidence="4" type="synonym">Thoc1_0</name>
    <name evidence="3" type="ORF">CM83_65228</name>
    <name evidence="4" type="ORF">g.66421</name>
</gene>
<protein>
    <submittedName>
        <fullName evidence="3">THO complex subunit 1</fullName>
    </submittedName>
</protein>
<organism evidence="3">
    <name type="scientific">Lygus hesperus</name>
    <name type="common">Western plant bug</name>
    <dbReference type="NCBI Taxonomy" id="30085"/>
    <lineage>
        <taxon>Eukaryota</taxon>
        <taxon>Metazoa</taxon>
        <taxon>Ecdysozoa</taxon>
        <taxon>Arthropoda</taxon>
        <taxon>Hexapoda</taxon>
        <taxon>Insecta</taxon>
        <taxon>Pterygota</taxon>
        <taxon>Neoptera</taxon>
        <taxon>Paraneoptera</taxon>
        <taxon>Hemiptera</taxon>
        <taxon>Heteroptera</taxon>
        <taxon>Panheteroptera</taxon>
        <taxon>Cimicomorpha</taxon>
        <taxon>Miridae</taxon>
        <taxon>Mirini</taxon>
        <taxon>Lygus</taxon>
    </lineage>
</organism>
<name>A0A0A9Z6Y4_LYGHE</name>
<dbReference type="PANTHER" id="PTHR13265:SF0">
    <property type="entry name" value="HPR1"/>
    <property type="match status" value="1"/>
</dbReference>
<dbReference type="SUPFAM" id="SSF47986">
    <property type="entry name" value="DEATH domain"/>
    <property type="match status" value="1"/>
</dbReference>
<dbReference type="EMBL" id="GDHC01019032">
    <property type="protein sequence ID" value="JAP99596.1"/>
    <property type="molecule type" value="Transcribed_RNA"/>
</dbReference>
<dbReference type="SMART" id="SM00005">
    <property type="entry name" value="DEATH"/>
    <property type="match status" value="1"/>
</dbReference>
<dbReference type="CDD" id="cd01670">
    <property type="entry name" value="Death"/>
    <property type="match status" value="1"/>
</dbReference>
<evidence type="ECO:0000313" key="3">
    <source>
        <dbReference type="EMBL" id="JAG40214.1"/>
    </source>
</evidence>
<evidence type="ECO:0000313" key="4">
    <source>
        <dbReference type="EMBL" id="JAP99596.1"/>
    </source>
</evidence>
<feature type="compositionally biased region" description="Basic and acidic residues" evidence="1">
    <location>
        <begin position="608"/>
        <end position="618"/>
    </location>
</feature>
<reference evidence="4" key="3">
    <citation type="journal article" date="2016" name="Gigascience">
        <title>De novo construction of an expanded transcriptome assembly for the western tarnished plant bug, Lygus hesperus.</title>
        <authorList>
            <person name="Tassone E.E."/>
            <person name="Geib S.M."/>
            <person name="Hall B."/>
            <person name="Fabrick J.A."/>
            <person name="Brent C.S."/>
            <person name="Hull J.J."/>
        </authorList>
    </citation>
    <scope>NUCLEOTIDE SEQUENCE</scope>
</reference>
<dbReference type="PROSITE" id="PS50017">
    <property type="entry name" value="DEATH_DOMAIN"/>
    <property type="match status" value="1"/>
</dbReference>
<proteinExistence type="predicted"/>
<dbReference type="Pfam" id="PF11957">
    <property type="entry name" value="efThoc1"/>
    <property type="match status" value="1"/>
</dbReference>
<dbReference type="GO" id="GO:0007165">
    <property type="term" value="P:signal transduction"/>
    <property type="evidence" value="ECO:0007669"/>
    <property type="project" value="InterPro"/>
</dbReference>
<dbReference type="Pfam" id="PF00531">
    <property type="entry name" value="Death"/>
    <property type="match status" value="1"/>
</dbReference>
<dbReference type="EMBL" id="GBHO01003390">
    <property type="protein sequence ID" value="JAG40214.1"/>
    <property type="molecule type" value="Transcribed_RNA"/>
</dbReference>
<dbReference type="GO" id="GO:0006406">
    <property type="term" value="P:mRNA export from nucleus"/>
    <property type="evidence" value="ECO:0007669"/>
    <property type="project" value="TreeGrafter"/>
</dbReference>
<feature type="region of interest" description="Disordered" evidence="1">
    <location>
        <begin position="599"/>
        <end position="618"/>
    </location>
</feature>
<feature type="compositionally biased region" description="Basic and acidic residues" evidence="1">
    <location>
        <begin position="630"/>
        <end position="680"/>
    </location>
</feature>
<evidence type="ECO:0000256" key="1">
    <source>
        <dbReference type="SAM" id="MobiDB-lite"/>
    </source>
</evidence>
<sequence length="840" mass="96700">MTAEKIATSFAEMRTLFLDEVNRAFENCDISCIKAKWSLFDSRDSEKRAALEQALRDKTMSLMGEAINDSFTLAKFLNLVMNLCKQELAVPVLSVTLLSDILDSSTIQTCEKLFEFVEGHVGTWKATNFFGSCKNNILRMCNDLLRRLSKAQNTVFCGRILLFLAMYFPFSERSGLNVVSEFNVDKDNFMKYEVEFDDTEEEPLQASETPVNLDSNFYSEFWALQGFFRSPTSCYNKNQWKEFVKDTNAVLTVFKNYKLEWEPSSNDTSKKNQMFFTKFLTNQKLLLLQLSDTDFRRTVYLQFLILFQFLTLQIKTKQNFIFNRDELKQEQLEWVKSSTATIQQLIKDSPPDGEQFYEVVQLIMKREEHWSQWKNDGCPALKKIMPNYDKTATQKPPEVPQTAGDILGQQKSHNVLVVPRKKNEEEFTEIIDMRQNYLQYLPGRNVTPNVQDFLAESIQQSENAELKTKDKKVSDPQYAWIALKLLSMKSPHFFSVNQTPIPDLPDFVDHICRRIFREQNPGMLLPPLMPAPKPNAKPEVKKVVAEKNDKEAKVKVVKTTKGPVKVMKTASGKLVRLDANTVVKTLKAGDQVMKVVRPTSKTAAATSNDDKTAGAKTETKLTIEKVEKTEKDKTVRTNDKQEKNDKNDKYEKVERYEKSERYDKGKNEKQEKSALIEKSKTPVSDRPAREKSSEKKDVNNKAAATKTPLVEKDRLSRKEKERSPGKRKREADLERDSGVKKPSREKKDDRKDDKDDPPSLSTDQIEKISKIISSCWKKVAEKLGYKLDEIEYFKTKRDTDVGRALYLLLVWASNEEDATVESLYKCLKSLNLTEAMKIIA</sequence>
<evidence type="ECO:0000259" key="2">
    <source>
        <dbReference type="PROSITE" id="PS50017"/>
    </source>
</evidence>
<reference evidence="3" key="2">
    <citation type="submission" date="2014-07" db="EMBL/GenBank/DDBJ databases">
        <authorList>
            <person name="Hull J."/>
        </authorList>
    </citation>
    <scope>NUCLEOTIDE SEQUENCE</scope>
</reference>
<feature type="compositionally biased region" description="Basic and acidic residues" evidence="1">
    <location>
        <begin position="686"/>
        <end position="699"/>
    </location>
</feature>
<feature type="compositionally biased region" description="Basic and acidic residues" evidence="1">
    <location>
        <begin position="709"/>
        <end position="739"/>
    </location>
</feature>
<accession>A0A0A9Z6Y4</accession>
<dbReference type="AlphaFoldDB" id="A0A0A9Z6Y4"/>
<dbReference type="GO" id="GO:0000445">
    <property type="term" value="C:THO complex part of transcription export complex"/>
    <property type="evidence" value="ECO:0007669"/>
    <property type="project" value="TreeGrafter"/>
</dbReference>